<gene>
    <name evidence="1" type="ORF">AU252_03210</name>
</gene>
<dbReference type="AlphaFoldDB" id="A0A0U3Q4Z5"/>
<protein>
    <recommendedName>
        <fullName evidence="3">Cyclase</fullName>
    </recommendedName>
</protein>
<evidence type="ECO:0000313" key="2">
    <source>
        <dbReference type="Proteomes" id="UP000065151"/>
    </source>
</evidence>
<sequence length="93" mass="10294">MYTLQIEHGIKDFGMWKEAFDRDPVDRAASGVVGHRISQPVDDSHYVVVELDFNERGQAEQLLANLKSRVWNSSSAAPALNGAPRTRILESAG</sequence>
<proteinExistence type="predicted"/>
<name>A0A0U3Q4Z5_9MICC</name>
<dbReference type="EMBL" id="CP013747">
    <property type="protein sequence ID" value="ALV40298.1"/>
    <property type="molecule type" value="Genomic_DNA"/>
</dbReference>
<reference evidence="1 2" key="1">
    <citation type="submission" date="2015-12" db="EMBL/GenBank/DDBJ databases">
        <authorList>
            <person name="Shamseldin A."/>
            <person name="Moawad H."/>
            <person name="Abd El-Rahim W.M."/>
            <person name="Sadowsky M.J."/>
        </authorList>
    </citation>
    <scope>NUCLEOTIDE SEQUENCE [LARGE SCALE GENOMIC DNA]</scope>
    <source>
        <strain evidence="1 2">Ar51</strain>
    </source>
</reference>
<organism evidence="1">
    <name type="scientific">Pseudarthrobacter sulfonivorans</name>
    <dbReference type="NCBI Taxonomy" id="121292"/>
    <lineage>
        <taxon>Bacteria</taxon>
        <taxon>Bacillati</taxon>
        <taxon>Actinomycetota</taxon>
        <taxon>Actinomycetes</taxon>
        <taxon>Micrococcales</taxon>
        <taxon>Micrococcaceae</taxon>
        <taxon>Pseudarthrobacter</taxon>
    </lineage>
</organism>
<evidence type="ECO:0008006" key="3">
    <source>
        <dbReference type="Google" id="ProtNLM"/>
    </source>
</evidence>
<evidence type="ECO:0000313" key="1">
    <source>
        <dbReference type="EMBL" id="ALV40298.1"/>
    </source>
</evidence>
<dbReference type="RefSeq" id="WP_058929487.1">
    <property type="nucleotide sequence ID" value="NZ_CP013747.1"/>
</dbReference>
<dbReference type="Proteomes" id="UP000065151">
    <property type="component" value="Chromosome"/>
</dbReference>
<dbReference type="KEGG" id="psul:AU252_03210"/>
<accession>A0A0U3Q4Z5</accession>